<protein>
    <submittedName>
        <fullName evidence="7">Uncharacterized protein</fullName>
    </submittedName>
</protein>
<evidence type="ECO:0000313" key="7">
    <source>
        <dbReference type="EMBL" id="CAI0440632.1"/>
    </source>
</evidence>
<dbReference type="AlphaFoldDB" id="A0AAV0M2W2"/>
<gene>
    <name evidence="7" type="ORF">LITE_LOCUS26584</name>
</gene>
<reference evidence="7" key="1">
    <citation type="submission" date="2022-08" db="EMBL/GenBank/DDBJ databases">
        <authorList>
            <person name="Gutierrez-Valencia J."/>
        </authorList>
    </citation>
    <scope>NUCLEOTIDE SEQUENCE</scope>
</reference>
<proteinExistence type="inferred from homology"/>
<keyword evidence="4 6" id="KW-1133">Transmembrane helix</keyword>
<dbReference type="PANTHER" id="PTHR46285">
    <property type="entry name" value="PROTEINASE INHIBITOR I4, SERPIN (DUF716)-RELATED"/>
    <property type="match status" value="1"/>
</dbReference>
<dbReference type="InterPro" id="IPR006904">
    <property type="entry name" value="DUF716"/>
</dbReference>
<evidence type="ECO:0000256" key="2">
    <source>
        <dbReference type="ARBA" id="ARBA00006948"/>
    </source>
</evidence>
<dbReference type="PANTHER" id="PTHR46285:SF8">
    <property type="entry name" value="PLANT VIRAL-RESPONSE FAMILY PROTEIN"/>
    <property type="match status" value="1"/>
</dbReference>
<evidence type="ECO:0000256" key="3">
    <source>
        <dbReference type="ARBA" id="ARBA00022692"/>
    </source>
</evidence>
<name>A0AAV0M2W2_9ROSI</name>
<feature type="transmembrane region" description="Helical" evidence="6">
    <location>
        <begin position="6"/>
        <end position="23"/>
    </location>
</feature>
<keyword evidence="5 6" id="KW-0472">Membrane</keyword>
<feature type="transmembrane region" description="Helical" evidence="6">
    <location>
        <begin position="135"/>
        <end position="157"/>
    </location>
</feature>
<accession>A0AAV0M2W2</accession>
<dbReference type="GO" id="GO:0016020">
    <property type="term" value="C:membrane"/>
    <property type="evidence" value="ECO:0007669"/>
    <property type="project" value="UniProtKB-SubCell"/>
</dbReference>
<dbReference type="EMBL" id="CAMGYJ010000007">
    <property type="protein sequence ID" value="CAI0440632.1"/>
    <property type="molecule type" value="Genomic_DNA"/>
</dbReference>
<dbReference type="Proteomes" id="UP001154282">
    <property type="component" value="Unassembled WGS sequence"/>
</dbReference>
<evidence type="ECO:0000313" key="8">
    <source>
        <dbReference type="Proteomes" id="UP001154282"/>
    </source>
</evidence>
<feature type="transmembrane region" description="Helical" evidence="6">
    <location>
        <begin position="96"/>
        <end position="114"/>
    </location>
</feature>
<organism evidence="7 8">
    <name type="scientific">Linum tenue</name>
    <dbReference type="NCBI Taxonomy" id="586396"/>
    <lineage>
        <taxon>Eukaryota</taxon>
        <taxon>Viridiplantae</taxon>
        <taxon>Streptophyta</taxon>
        <taxon>Embryophyta</taxon>
        <taxon>Tracheophyta</taxon>
        <taxon>Spermatophyta</taxon>
        <taxon>Magnoliopsida</taxon>
        <taxon>eudicotyledons</taxon>
        <taxon>Gunneridae</taxon>
        <taxon>Pentapetalae</taxon>
        <taxon>rosids</taxon>
        <taxon>fabids</taxon>
        <taxon>Malpighiales</taxon>
        <taxon>Linaceae</taxon>
        <taxon>Linum</taxon>
    </lineage>
</organism>
<evidence type="ECO:0000256" key="1">
    <source>
        <dbReference type="ARBA" id="ARBA00004141"/>
    </source>
</evidence>
<feature type="transmembrane region" description="Helical" evidence="6">
    <location>
        <begin position="202"/>
        <end position="219"/>
    </location>
</feature>
<evidence type="ECO:0000256" key="4">
    <source>
        <dbReference type="ARBA" id="ARBA00022989"/>
    </source>
</evidence>
<sequence>MGSFIGHVLPGIAFYVFGLWHLFNNTKLHFQNKASFTTSAWFPTSRLRYLELILIIIGSSISVSMELFIGPRKHQPFDADGTIPSNHLRNFEHSSISMYFATYGILAILLDKSVQGSTLGDNNIANRMNSHLHDHVQGLTLLAASMCFGLELFSFHFHSTDHMGVEGQYHLLLQIVVVVSFATTLISVGLPGSFLVSYVRSVSIMCQGGWFIVMGYMLWTPELVPKGCMIHREDGHEIVRCSGEESLERAKSLVNIFFSWFLIGFTIGAILFYVGMVNCYSPKYYNNEITTGASAAYCCLPTKQEGCDEFEGEPLEHHIELQKKTRFVVGVACEGGNGVSNSKPMDDPKMEAIYAE</sequence>
<feature type="transmembrane region" description="Helical" evidence="6">
    <location>
        <begin position="253"/>
        <end position="274"/>
    </location>
</feature>
<comment type="caution">
    <text evidence="7">The sequence shown here is derived from an EMBL/GenBank/DDBJ whole genome shotgun (WGS) entry which is preliminary data.</text>
</comment>
<evidence type="ECO:0000256" key="5">
    <source>
        <dbReference type="ARBA" id="ARBA00023136"/>
    </source>
</evidence>
<dbReference type="Pfam" id="PF04819">
    <property type="entry name" value="DUF716"/>
    <property type="match status" value="1"/>
</dbReference>
<keyword evidence="8" id="KW-1185">Reference proteome</keyword>
<comment type="similarity">
    <text evidence="2">Belongs to the TMEM45 family.</text>
</comment>
<evidence type="ECO:0000256" key="6">
    <source>
        <dbReference type="SAM" id="Phobius"/>
    </source>
</evidence>
<comment type="subcellular location">
    <subcellularLocation>
        <location evidence="1">Membrane</location>
        <topology evidence="1">Multi-pass membrane protein</topology>
    </subcellularLocation>
</comment>
<keyword evidence="3 6" id="KW-0812">Transmembrane</keyword>
<feature type="transmembrane region" description="Helical" evidence="6">
    <location>
        <begin position="49"/>
        <end position="69"/>
    </location>
</feature>
<feature type="transmembrane region" description="Helical" evidence="6">
    <location>
        <begin position="169"/>
        <end position="190"/>
    </location>
</feature>